<evidence type="ECO:0000256" key="6">
    <source>
        <dbReference type="ARBA" id="ARBA00023242"/>
    </source>
</evidence>
<evidence type="ECO:0000259" key="9">
    <source>
        <dbReference type="PROSITE" id="PS50157"/>
    </source>
</evidence>
<organism evidence="10 11">
    <name type="scientific">Fusarium equiseti</name>
    <name type="common">Fusarium scirpi</name>
    <dbReference type="NCBI Taxonomy" id="61235"/>
    <lineage>
        <taxon>Eukaryota</taxon>
        <taxon>Fungi</taxon>
        <taxon>Dikarya</taxon>
        <taxon>Ascomycota</taxon>
        <taxon>Pezizomycotina</taxon>
        <taxon>Sordariomycetes</taxon>
        <taxon>Hypocreomycetidae</taxon>
        <taxon>Hypocreales</taxon>
        <taxon>Nectriaceae</taxon>
        <taxon>Fusarium</taxon>
        <taxon>Fusarium incarnatum-equiseti species complex</taxon>
    </lineage>
</organism>
<comment type="caution">
    <text evidence="10">The sequence shown here is derived from an EMBL/GenBank/DDBJ whole genome shotgun (WGS) entry which is preliminary data.</text>
</comment>
<proteinExistence type="predicted"/>
<keyword evidence="6" id="KW-0539">Nucleus</keyword>
<accession>A0A8J2II71</accession>
<dbReference type="Proteomes" id="UP000693738">
    <property type="component" value="Unassembled WGS sequence"/>
</dbReference>
<comment type="subcellular location">
    <subcellularLocation>
        <location evidence="1">Nucleus</location>
    </subcellularLocation>
</comment>
<dbReference type="PANTHER" id="PTHR24406">
    <property type="entry name" value="TRANSCRIPTIONAL REPRESSOR CTCFL-RELATED"/>
    <property type="match status" value="1"/>
</dbReference>
<name>A0A8J2II71_FUSEQ</name>
<sequence length="611" mass="69514">MEEYVFGSRNGLKDHKASPAHSTTKYDCPYKEDPVFQCSEVFDSEKAASRHVKKEHEEHEVVLYPCPGAEDYNCDRTFVEKSNATAHHRDVHLNVKKICTYCGKQVKNLAKHVKLHEQFPCPFSSAICPKRFKTIEEAFAHATDPEHRPAVSLYTCPLSTCHLAVKDRGLPKTQMQAHWNVHIQKNHVSSKEKLVLTPWICPPFRQLELFRRIYEQRWEDLMSDQNGNTDGSNTLEEDEDDAADADCEEIAERNGIFGLSQGDGAEITMERRAFNLQRNTELFEANKDKKFSLKGRGQTCRGPCPSDESRCVECQAALRMQQLLENCTNFSGSKLKNADLRALREEFEDFTNNEWKVPEDYGKAMARMDEVKTGKRPGTDIVVLDIEFSPISDQVWEIAVIEYLSGKVIINALVDHGDDIKHEIPNQRTPKILSEVSKSIHRKVYSQEGKLEKLGIDAIANKLRLAGISPNTTTRLLEARGHEDIWPGKGSCVPLLKQFRINTKRLKSKTKCFPLKLEILFAILYPNSKLVGHNHRAVVDCEQTRLVCQAFEDLSLPINKRSMDWKLSTGPRLKQMSIEDSFRGSEVSKKRAAAEEVDVMAGRSSKRVKEI</sequence>
<feature type="region of interest" description="Disordered" evidence="8">
    <location>
        <begin position="1"/>
        <end position="23"/>
    </location>
</feature>
<keyword evidence="3" id="KW-0677">Repeat</keyword>
<dbReference type="GO" id="GO:0008270">
    <property type="term" value="F:zinc ion binding"/>
    <property type="evidence" value="ECO:0007669"/>
    <property type="project" value="UniProtKB-KW"/>
</dbReference>
<evidence type="ECO:0000256" key="7">
    <source>
        <dbReference type="PROSITE-ProRule" id="PRU00042"/>
    </source>
</evidence>
<evidence type="ECO:0000256" key="3">
    <source>
        <dbReference type="ARBA" id="ARBA00022737"/>
    </source>
</evidence>
<dbReference type="AlphaFoldDB" id="A0A8J2II71"/>
<dbReference type="GO" id="GO:0005634">
    <property type="term" value="C:nucleus"/>
    <property type="evidence" value="ECO:0007669"/>
    <property type="project" value="UniProtKB-SubCell"/>
</dbReference>
<evidence type="ECO:0000313" key="10">
    <source>
        <dbReference type="EMBL" id="CAG7557760.1"/>
    </source>
</evidence>
<dbReference type="EMBL" id="CAJSTJ010000120">
    <property type="protein sequence ID" value="CAG7557760.1"/>
    <property type="molecule type" value="Genomic_DNA"/>
</dbReference>
<evidence type="ECO:0000256" key="4">
    <source>
        <dbReference type="ARBA" id="ARBA00022771"/>
    </source>
</evidence>
<protein>
    <recommendedName>
        <fullName evidence="9">C2H2-type domain-containing protein</fullName>
    </recommendedName>
</protein>
<keyword evidence="2" id="KW-0479">Metal-binding</keyword>
<gene>
    <name evidence="10" type="ORF">FEQUK3_LOCUS3470</name>
</gene>
<evidence type="ECO:0000313" key="11">
    <source>
        <dbReference type="Proteomes" id="UP000693738"/>
    </source>
</evidence>
<dbReference type="InterPro" id="IPR013087">
    <property type="entry name" value="Znf_C2H2_type"/>
</dbReference>
<evidence type="ECO:0000256" key="1">
    <source>
        <dbReference type="ARBA" id="ARBA00004123"/>
    </source>
</evidence>
<evidence type="ECO:0000256" key="8">
    <source>
        <dbReference type="SAM" id="MobiDB-lite"/>
    </source>
</evidence>
<reference evidence="10" key="1">
    <citation type="submission" date="2021-05" db="EMBL/GenBank/DDBJ databases">
        <authorList>
            <person name="Khan N."/>
        </authorList>
    </citation>
    <scope>NUCLEOTIDE SEQUENCE</scope>
</reference>
<keyword evidence="4 7" id="KW-0863">Zinc-finger</keyword>
<evidence type="ECO:0000256" key="5">
    <source>
        <dbReference type="ARBA" id="ARBA00022833"/>
    </source>
</evidence>
<evidence type="ECO:0000256" key="2">
    <source>
        <dbReference type="ARBA" id="ARBA00022723"/>
    </source>
</evidence>
<keyword evidence="5" id="KW-0862">Zinc</keyword>
<dbReference type="PROSITE" id="PS50157">
    <property type="entry name" value="ZINC_FINGER_C2H2_2"/>
    <property type="match status" value="1"/>
</dbReference>
<dbReference type="InterPro" id="IPR050888">
    <property type="entry name" value="ZnF_C2H2-type_TF"/>
</dbReference>
<feature type="domain" description="C2H2-type" evidence="9">
    <location>
        <begin position="64"/>
        <end position="97"/>
    </location>
</feature>